<dbReference type="STRING" id="1448320.A0A319DA24"/>
<keyword evidence="2" id="KW-1185">Reference proteome</keyword>
<evidence type="ECO:0000313" key="1">
    <source>
        <dbReference type="EMBL" id="PYH87903.1"/>
    </source>
</evidence>
<proteinExistence type="predicted"/>
<protein>
    <submittedName>
        <fullName evidence="1">Uncharacterized protein</fullName>
    </submittedName>
</protein>
<dbReference type="OrthoDB" id="4501863at2759"/>
<name>A0A319DA24_9EURO</name>
<accession>A0A319DA24</accession>
<dbReference type="AlphaFoldDB" id="A0A319DA24"/>
<organism evidence="1 2">
    <name type="scientific">Aspergillus ellipticus CBS 707.79</name>
    <dbReference type="NCBI Taxonomy" id="1448320"/>
    <lineage>
        <taxon>Eukaryota</taxon>
        <taxon>Fungi</taxon>
        <taxon>Dikarya</taxon>
        <taxon>Ascomycota</taxon>
        <taxon>Pezizomycotina</taxon>
        <taxon>Eurotiomycetes</taxon>
        <taxon>Eurotiomycetidae</taxon>
        <taxon>Eurotiales</taxon>
        <taxon>Aspergillaceae</taxon>
        <taxon>Aspergillus</taxon>
        <taxon>Aspergillus subgen. Circumdati</taxon>
    </lineage>
</organism>
<sequence length="132" mass="15319">MARQPKVELLQAEVDEDDRSFFRLLADGHAVKYITIDPGIYRTDDIGMMPWVMKDADNRPSFGSVKQTQFPAVLNTWHDTYVDYLDLSVGRKLRTGVYEVKCSALFDRSVVAKFARFPWEIEYLQNETTAYQ</sequence>
<reference evidence="1 2" key="1">
    <citation type="submission" date="2018-02" db="EMBL/GenBank/DDBJ databases">
        <title>The genomes of Aspergillus section Nigri reveals drivers in fungal speciation.</title>
        <authorList>
            <consortium name="DOE Joint Genome Institute"/>
            <person name="Vesth T.C."/>
            <person name="Nybo J."/>
            <person name="Theobald S."/>
            <person name="Brandl J."/>
            <person name="Frisvad J.C."/>
            <person name="Nielsen K.F."/>
            <person name="Lyhne E.K."/>
            <person name="Kogle M.E."/>
            <person name="Kuo A."/>
            <person name="Riley R."/>
            <person name="Clum A."/>
            <person name="Nolan M."/>
            <person name="Lipzen A."/>
            <person name="Salamov A."/>
            <person name="Henrissat B."/>
            <person name="Wiebenga A."/>
            <person name="De vries R.P."/>
            <person name="Grigoriev I.V."/>
            <person name="Mortensen U.H."/>
            <person name="Andersen M.R."/>
            <person name="Baker S.E."/>
        </authorList>
    </citation>
    <scope>NUCLEOTIDE SEQUENCE [LARGE SCALE GENOMIC DNA]</scope>
    <source>
        <strain evidence="1 2">CBS 707.79</strain>
    </source>
</reference>
<dbReference type="Proteomes" id="UP000247810">
    <property type="component" value="Unassembled WGS sequence"/>
</dbReference>
<evidence type="ECO:0000313" key="2">
    <source>
        <dbReference type="Proteomes" id="UP000247810"/>
    </source>
</evidence>
<dbReference type="EMBL" id="KZ826152">
    <property type="protein sequence ID" value="PYH87903.1"/>
    <property type="molecule type" value="Genomic_DNA"/>
</dbReference>
<gene>
    <name evidence="1" type="ORF">BO71DRAFT_489189</name>
</gene>
<dbReference type="VEuPathDB" id="FungiDB:BO71DRAFT_489189"/>